<keyword evidence="2" id="KW-1185">Reference proteome</keyword>
<accession>A0A7W7B4P4</accession>
<reference evidence="1 2" key="1">
    <citation type="submission" date="2020-08" db="EMBL/GenBank/DDBJ databases">
        <title>Genomic Encyclopedia of Type Strains, Phase IV (KMG-IV): sequencing the most valuable type-strain genomes for metagenomic binning, comparative biology and taxonomic classification.</title>
        <authorList>
            <person name="Goeker M."/>
        </authorList>
    </citation>
    <scope>NUCLEOTIDE SEQUENCE [LARGE SCALE GENOMIC DNA]</scope>
    <source>
        <strain evidence="1 2">DSM 17328</strain>
    </source>
</reference>
<evidence type="ECO:0008006" key="3">
    <source>
        <dbReference type="Google" id="ProtNLM"/>
    </source>
</evidence>
<comment type="caution">
    <text evidence="1">The sequence shown here is derived from an EMBL/GenBank/DDBJ whole genome shotgun (WGS) entry which is preliminary data.</text>
</comment>
<name>A0A7W7B4P4_9SPHN</name>
<gene>
    <name evidence="1" type="ORF">GGQ98_003599</name>
</gene>
<evidence type="ECO:0000313" key="2">
    <source>
        <dbReference type="Proteomes" id="UP000566324"/>
    </source>
</evidence>
<evidence type="ECO:0000313" key="1">
    <source>
        <dbReference type="EMBL" id="MBB4633941.1"/>
    </source>
</evidence>
<dbReference type="Proteomes" id="UP000566324">
    <property type="component" value="Unassembled WGS sequence"/>
</dbReference>
<dbReference type="EMBL" id="JACHNZ010000073">
    <property type="protein sequence ID" value="MBB4633941.1"/>
    <property type="molecule type" value="Genomic_DNA"/>
</dbReference>
<dbReference type="AlphaFoldDB" id="A0A7W7B4P4"/>
<sequence>MRIINSVQAPVPNTINISQDPRRGADPSVQTMLSVGHATLNTDHGLIPAKNISDKGASPWPDTPLTLDDALTLELPDGGILVGRVVWTAGEDCGLTFDQSINCTALLTNPAAGSQQHAACTVRLPMATSAVTRGANGTRFAMAPDVSLRNMKTGRDGSFIEGLYVKITLPFGLKRRGVVRWAKDNFAEVKIIAPLSAEKFGFGRASEHSVQPASGTS</sequence>
<organism evidence="1 2">
    <name type="scientific">Sphingosinicella soli</name>
    <dbReference type="NCBI Taxonomy" id="333708"/>
    <lineage>
        <taxon>Bacteria</taxon>
        <taxon>Pseudomonadati</taxon>
        <taxon>Pseudomonadota</taxon>
        <taxon>Alphaproteobacteria</taxon>
        <taxon>Sphingomonadales</taxon>
        <taxon>Sphingosinicellaceae</taxon>
        <taxon>Sphingosinicella</taxon>
    </lineage>
</organism>
<dbReference type="RefSeq" id="WP_184071999.1">
    <property type="nucleotide sequence ID" value="NZ_JACHNZ010000073.1"/>
</dbReference>
<protein>
    <recommendedName>
        <fullName evidence="3">PilZ domain-containing protein</fullName>
    </recommendedName>
</protein>
<proteinExistence type="predicted"/>